<evidence type="ECO:0000256" key="1">
    <source>
        <dbReference type="SAM" id="Phobius"/>
    </source>
</evidence>
<proteinExistence type="predicted"/>
<keyword evidence="3" id="KW-1185">Reference proteome</keyword>
<dbReference type="AlphaFoldDB" id="A0A5C6E622"/>
<gene>
    <name evidence="2" type="ORF">Poly41_08760</name>
</gene>
<evidence type="ECO:0000313" key="3">
    <source>
        <dbReference type="Proteomes" id="UP000319143"/>
    </source>
</evidence>
<dbReference type="EMBL" id="SJPV01000001">
    <property type="protein sequence ID" value="TWU42579.1"/>
    <property type="molecule type" value="Genomic_DNA"/>
</dbReference>
<keyword evidence="1" id="KW-1133">Transmembrane helix</keyword>
<accession>A0A5C6E622</accession>
<keyword evidence="1" id="KW-0472">Membrane</keyword>
<name>A0A5C6E622_9BACT</name>
<feature type="transmembrane region" description="Helical" evidence="1">
    <location>
        <begin position="21"/>
        <end position="39"/>
    </location>
</feature>
<dbReference type="RefSeq" id="WP_231615386.1">
    <property type="nucleotide sequence ID" value="NZ_SJPV01000001.1"/>
</dbReference>
<protein>
    <submittedName>
        <fullName evidence="2">Uncharacterized protein</fullName>
    </submittedName>
</protein>
<evidence type="ECO:0000313" key="2">
    <source>
        <dbReference type="EMBL" id="TWU42579.1"/>
    </source>
</evidence>
<sequence>MPFSRRSISTRWHRLPISRQLLVLVNAILIGLVTIFLVVDYRIRMSRRINDKQIALTEEADGGDAIQELVDNVCARMNTDDSPGHHIAADWRGLSYQAVSHGHPSPWKQKGRDGVVRHHLRESAATPPPRDRIGGFFVESEFSSTRALSQLTNDRSFDSL</sequence>
<keyword evidence="1" id="KW-0812">Transmembrane</keyword>
<comment type="caution">
    <text evidence="2">The sequence shown here is derived from an EMBL/GenBank/DDBJ whole genome shotgun (WGS) entry which is preliminary data.</text>
</comment>
<organism evidence="2 3">
    <name type="scientific">Novipirellula artificiosorum</name>
    <dbReference type="NCBI Taxonomy" id="2528016"/>
    <lineage>
        <taxon>Bacteria</taxon>
        <taxon>Pseudomonadati</taxon>
        <taxon>Planctomycetota</taxon>
        <taxon>Planctomycetia</taxon>
        <taxon>Pirellulales</taxon>
        <taxon>Pirellulaceae</taxon>
        <taxon>Novipirellula</taxon>
    </lineage>
</organism>
<dbReference type="Proteomes" id="UP000319143">
    <property type="component" value="Unassembled WGS sequence"/>
</dbReference>
<reference evidence="2 3" key="1">
    <citation type="submission" date="2019-02" db="EMBL/GenBank/DDBJ databases">
        <title>Deep-cultivation of Planctomycetes and their phenomic and genomic characterization uncovers novel biology.</title>
        <authorList>
            <person name="Wiegand S."/>
            <person name="Jogler M."/>
            <person name="Boedeker C."/>
            <person name="Pinto D."/>
            <person name="Vollmers J."/>
            <person name="Rivas-Marin E."/>
            <person name="Kohn T."/>
            <person name="Peeters S.H."/>
            <person name="Heuer A."/>
            <person name="Rast P."/>
            <person name="Oberbeckmann S."/>
            <person name="Bunk B."/>
            <person name="Jeske O."/>
            <person name="Meyerdierks A."/>
            <person name="Storesund J.E."/>
            <person name="Kallscheuer N."/>
            <person name="Luecker S."/>
            <person name="Lage O.M."/>
            <person name="Pohl T."/>
            <person name="Merkel B.J."/>
            <person name="Hornburger P."/>
            <person name="Mueller R.-W."/>
            <person name="Bruemmer F."/>
            <person name="Labrenz M."/>
            <person name="Spormann A.M."/>
            <person name="Op Den Camp H."/>
            <person name="Overmann J."/>
            <person name="Amann R."/>
            <person name="Jetten M.S.M."/>
            <person name="Mascher T."/>
            <person name="Medema M.H."/>
            <person name="Devos D.P."/>
            <person name="Kaster A.-K."/>
            <person name="Ovreas L."/>
            <person name="Rohde M."/>
            <person name="Galperin M.Y."/>
            <person name="Jogler C."/>
        </authorList>
    </citation>
    <scope>NUCLEOTIDE SEQUENCE [LARGE SCALE GENOMIC DNA]</scope>
    <source>
        <strain evidence="2 3">Poly41</strain>
    </source>
</reference>